<proteinExistence type="predicted"/>
<name>A0ABU9T369_9HYPH</name>
<evidence type="ECO:0000256" key="3">
    <source>
        <dbReference type="ARBA" id="ARBA00023163"/>
    </source>
</evidence>
<dbReference type="EMBL" id="JBBMQO010000001">
    <property type="protein sequence ID" value="MEM5500270.1"/>
    <property type="molecule type" value="Genomic_DNA"/>
</dbReference>
<comment type="caution">
    <text evidence="5">The sequence shown here is derived from an EMBL/GenBank/DDBJ whole genome shotgun (WGS) entry which is preliminary data.</text>
</comment>
<organism evidence="5 6">
    <name type="scientific">Ahrensia kielensis</name>
    <dbReference type="NCBI Taxonomy" id="76980"/>
    <lineage>
        <taxon>Bacteria</taxon>
        <taxon>Pseudomonadati</taxon>
        <taxon>Pseudomonadota</taxon>
        <taxon>Alphaproteobacteria</taxon>
        <taxon>Hyphomicrobiales</taxon>
        <taxon>Ahrensiaceae</taxon>
        <taxon>Ahrensia</taxon>
    </lineage>
</organism>
<reference evidence="5 6" key="1">
    <citation type="submission" date="2024-03" db="EMBL/GenBank/DDBJ databases">
        <title>Community enrichment and isolation of bacterial strains for fucoidan degradation.</title>
        <authorList>
            <person name="Sichert A."/>
        </authorList>
    </citation>
    <scope>NUCLEOTIDE SEQUENCE [LARGE SCALE GENOMIC DNA]</scope>
    <source>
        <strain evidence="5 6">AS62</strain>
    </source>
</reference>
<dbReference type="RefSeq" id="WP_026479574.1">
    <property type="nucleotide sequence ID" value="NZ_JBBMQO010000001.1"/>
</dbReference>
<accession>A0ABU9T369</accession>
<dbReference type="PRINTS" id="PR00034">
    <property type="entry name" value="HTHCRP"/>
</dbReference>
<dbReference type="Gene3D" id="1.10.10.10">
    <property type="entry name" value="Winged helix-like DNA-binding domain superfamily/Winged helix DNA-binding domain"/>
    <property type="match status" value="1"/>
</dbReference>
<dbReference type="SUPFAM" id="SSF51206">
    <property type="entry name" value="cAMP-binding domain-like"/>
    <property type="match status" value="1"/>
</dbReference>
<keyword evidence="1" id="KW-0805">Transcription regulation</keyword>
<dbReference type="SMART" id="SM00419">
    <property type="entry name" value="HTH_CRP"/>
    <property type="match status" value="1"/>
</dbReference>
<evidence type="ECO:0000313" key="5">
    <source>
        <dbReference type="EMBL" id="MEM5500270.1"/>
    </source>
</evidence>
<dbReference type="SMART" id="SM00100">
    <property type="entry name" value="cNMP"/>
    <property type="match status" value="1"/>
</dbReference>
<keyword evidence="6" id="KW-1185">Reference proteome</keyword>
<dbReference type="InterPro" id="IPR014710">
    <property type="entry name" value="RmlC-like_jellyroll"/>
</dbReference>
<evidence type="ECO:0000256" key="2">
    <source>
        <dbReference type="ARBA" id="ARBA00023125"/>
    </source>
</evidence>
<dbReference type="CDD" id="cd00038">
    <property type="entry name" value="CAP_ED"/>
    <property type="match status" value="1"/>
</dbReference>
<dbReference type="CDD" id="cd00092">
    <property type="entry name" value="HTH_CRP"/>
    <property type="match status" value="1"/>
</dbReference>
<keyword evidence="2" id="KW-0238">DNA-binding</keyword>
<dbReference type="InterPro" id="IPR018490">
    <property type="entry name" value="cNMP-bd_dom_sf"/>
</dbReference>
<keyword evidence="3" id="KW-0804">Transcription</keyword>
<evidence type="ECO:0000259" key="4">
    <source>
        <dbReference type="PROSITE" id="PS51063"/>
    </source>
</evidence>
<dbReference type="InterPro" id="IPR050397">
    <property type="entry name" value="Env_Response_Regulators"/>
</dbReference>
<dbReference type="Gene3D" id="2.60.120.10">
    <property type="entry name" value="Jelly Rolls"/>
    <property type="match status" value="1"/>
</dbReference>
<dbReference type="PROSITE" id="PS51063">
    <property type="entry name" value="HTH_CRP_2"/>
    <property type="match status" value="1"/>
</dbReference>
<dbReference type="InterPro" id="IPR036388">
    <property type="entry name" value="WH-like_DNA-bd_sf"/>
</dbReference>
<dbReference type="Proteomes" id="UP001477870">
    <property type="component" value="Unassembled WGS sequence"/>
</dbReference>
<dbReference type="PANTHER" id="PTHR24567:SF75">
    <property type="entry name" value="FUMARATE AND NITRATE REDUCTION REGULATORY PROTEIN"/>
    <property type="match status" value="1"/>
</dbReference>
<feature type="domain" description="HTH crp-type" evidence="4">
    <location>
        <begin position="157"/>
        <end position="234"/>
    </location>
</feature>
<dbReference type="InterPro" id="IPR000595">
    <property type="entry name" value="cNMP-bd_dom"/>
</dbReference>
<evidence type="ECO:0000313" key="6">
    <source>
        <dbReference type="Proteomes" id="UP001477870"/>
    </source>
</evidence>
<sequence>MTERQDIHNSSIPVLCKSCEARHRGVCGALNSDQLIYLSKHTHKGAVQPDTELIAADSKIENYSNIIFGTVKLTKLMPDGRQQIVGLQFSPDFLGRPFRRETGVSAEAAGPVSLCSFPKNILEKLVKESPELEHRLHEQALRELDEARDMMLMLGRMTAVEKVATFLMLLVKHLDPEQDDDSNSIRFDLPLKRADIADFLGLTIETVSRQMTKLRKAGVIDIENNRTINVPDISRLSAIAGNF</sequence>
<protein>
    <submittedName>
        <fullName evidence="5">Crp/Fnr family transcriptional regulator</fullName>
    </submittedName>
</protein>
<evidence type="ECO:0000256" key="1">
    <source>
        <dbReference type="ARBA" id="ARBA00023015"/>
    </source>
</evidence>
<dbReference type="Pfam" id="PF13545">
    <property type="entry name" value="HTH_Crp_2"/>
    <property type="match status" value="1"/>
</dbReference>
<dbReference type="SUPFAM" id="SSF46785">
    <property type="entry name" value="Winged helix' DNA-binding domain"/>
    <property type="match status" value="1"/>
</dbReference>
<dbReference type="PANTHER" id="PTHR24567">
    <property type="entry name" value="CRP FAMILY TRANSCRIPTIONAL REGULATORY PROTEIN"/>
    <property type="match status" value="1"/>
</dbReference>
<dbReference type="InterPro" id="IPR036390">
    <property type="entry name" value="WH_DNA-bd_sf"/>
</dbReference>
<gene>
    <name evidence="5" type="ORF">WNY59_01565</name>
</gene>
<dbReference type="InterPro" id="IPR012318">
    <property type="entry name" value="HTH_CRP"/>
</dbReference>